<dbReference type="Proteomes" id="UP000248764">
    <property type="component" value="Unassembled WGS sequence"/>
</dbReference>
<dbReference type="RefSeq" id="WP_111258079.1">
    <property type="nucleotide sequence ID" value="NZ_POTW01000110.1"/>
</dbReference>
<protein>
    <recommendedName>
        <fullName evidence="4">Lipopolysaccharide biosynthesis protein</fullName>
    </recommendedName>
</protein>
<evidence type="ECO:0000313" key="2">
    <source>
        <dbReference type="EMBL" id="PZF79919.1"/>
    </source>
</evidence>
<feature type="transmembrane region" description="Helical" evidence="1">
    <location>
        <begin position="174"/>
        <end position="195"/>
    </location>
</feature>
<accession>A0A2W2BUV4</accession>
<evidence type="ECO:0008006" key="4">
    <source>
        <dbReference type="Google" id="ProtNLM"/>
    </source>
</evidence>
<evidence type="ECO:0000256" key="1">
    <source>
        <dbReference type="SAM" id="Phobius"/>
    </source>
</evidence>
<gene>
    <name evidence="2" type="ORF">C1I92_28800</name>
</gene>
<name>A0A2W2BUV4_9ACTN</name>
<comment type="caution">
    <text evidence="2">The sequence shown here is derived from an EMBL/GenBank/DDBJ whole genome shotgun (WGS) entry which is preliminary data.</text>
</comment>
<keyword evidence="1" id="KW-0472">Membrane</keyword>
<keyword evidence="1" id="KW-0812">Transmembrane</keyword>
<reference evidence="2 3" key="1">
    <citation type="submission" date="2018-01" db="EMBL/GenBank/DDBJ databases">
        <title>Draft genome sequence of Jiangella sp. GTF31.</title>
        <authorList>
            <person name="Sahin N."/>
            <person name="Ay H."/>
            <person name="Saygin H."/>
        </authorList>
    </citation>
    <scope>NUCLEOTIDE SEQUENCE [LARGE SCALE GENOMIC DNA]</scope>
    <source>
        <strain evidence="2 3">GTF31</strain>
    </source>
</reference>
<dbReference type="AlphaFoldDB" id="A0A2W2BUV4"/>
<feature type="transmembrane region" description="Helical" evidence="1">
    <location>
        <begin position="14"/>
        <end position="32"/>
    </location>
</feature>
<proteinExistence type="predicted"/>
<organism evidence="2 3">
    <name type="scientific">Jiangella anatolica</name>
    <dbReference type="NCBI Taxonomy" id="2670374"/>
    <lineage>
        <taxon>Bacteria</taxon>
        <taxon>Bacillati</taxon>
        <taxon>Actinomycetota</taxon>
        <taxon>Actinomycetes</taxon>
        <taxon>Jiangellales</taxon>
        <taxon>Jiangellaceae</taxon>
        <taxon>Jiangella</taxon>
    </lineage>
</organism>
<sequence>MDVQSALLILLRRWYIAVPALGLVGLLAFNAYTQSDDRMAAYGSVLVLKPNIEVTDEILAQNRYLQLGSERAPAKIVMDALSTDGRRAALLDDDAATYTIGFDPSPLQLPVIDVYARAGSAEAAVATARNVMEAFRTDLEALQAAADAPENTWLRTQVISEPVIATESDYVGRVLTVGLIVALGLVGTVALAFFAEGATVQLAAARSRAAATRVRRGGRRARS</sequence>
<keyword evidence="1" id="KW-1133">Transmembrane helix</keyword>
<evidence type="ECO:0000313" key="3">
    <source>
        <dbReference type="Proteomes" id="UP000248764"/>
    </source>
</evidence>
<dbReference type="EMBL" id="POTW01000110">
    <property type="protein sequence ID" value="PZF79919.1"/>
    <property type="molecule type" value="Genomic_DNA"/>
</dbReference>
<keyword evidence="3" id="KW-1185">Reference proteome</keyword>